<reference evidence="1 2" key="1">
    <citation type="journal article" date="2024" name="G3 (Bethesda)">
        <title>Genome assembly of Hibiscus sabdariffa L. provides insights into metabolisms of medicinal natural products.</title>
        <authorList>
            <person name="Kim T."/>
        </authorList>
    </citation>
    <scope>NUCLEOTIDE SEQUENCE [LARGE SCALE GENOMIC DNA]</scope>
    <source>
        <strain evidence="1">TK-2024</strain>
        <tissue evidence="1">Old leaves</tissue>
    </source>
</reference>
<comment type="caution">
    <text evidence="1">The sequence shown here is derived from an EMBL/GenBank/DDBJ whole genome shotgun (WGS) entry which is preliminary data.</text>
</comment>
<keyword evidence="2" id="KW-1185">Reference proteome</keyword>
<accession>A0ABR2C6T4</accession>
<protein>
    <submittedName>
        <fullName evidence="1">Uncharacterized protein</fullName>
    </submittedName>
</protein>
<proteinExistence type="predicted"/>
<organism evidence="1 2">
    <name type="scientific">Hibiscus sabdariffa</name>
    <name type="common">roselle</name>
    <dbReference type="NCBI Taxonomy" id="183260"/>
    <lineage>
        <taxon>Eukaryota</taxon>
        <taxon>Viridiplantae</taxon>
        <taxon>Streptophyta</taxon>
        <taxon>Embryophyta</taxon>
        <taxon>Tracheophyta</taxon>
        <taxon>Spermatophyta</taxon>
        <taxon>Magnoliopsida</taxon>
        <taxon>eudicotyledons</taxon>
        <taxon>Gunneridae</taxon>
        <taxon>Pentapetalae</taxon>
        <taxon>rosids</taxon>
        <taxon>malvids</taxon>
        <taxon>Malvales</taxon>
        <taxon>Malvaceae</taxon>
        <taxon>Malvoideae</taxon>
        <taxon>Hibiscus</taxon>
    </lineage>
</organism>
<sequence>MIGVNLGPKTWADVVAKSCLGCETLEEYQDQVEGSVSKGDMPDPSNNDMSLTYREPVHIASVLDLGDAADESGLTPSWAESIDKLNRTHNQSLDPDKTLITSDDSDKYGHSDCLLPEFSKKARQIKKKGFKKYGSMKYIQGMVLLILGHKEKRQST</sequence>
<name>A0ABR2C6T4_9ROSI</name>
<dbReference type="EMBL" id="JBBPBM010000065">
    <property type="protein sequence ID" value="KAK8514981.1"/>
    <property type="molecule type" value="Genomic_DNA"/>
</dbReference>
<evidence type="ECO:0000313" key="1">
    <source>
        <dbReference type="EMBL" id="KAK8514981.1"/>
    </source>
</evidence>
<evidence type="ECO:0000313" key="2">
    <source>
        <dbReference type="Proteomes" id="UP001472677"/>
    </source>
</evidence>
<gene>
    <name evidence="1" type="ORF">V6N12_001146</name>
</gene>
<dbReference type="Proteomes" id="UP001472677">
    <property type="component" value="Unassembled WGS sequence"/>
</dbReference>